<dbReference type="GO" id="GO:0004049">
    <property type="term" value="F:anthranilate synthase activity"/>
    <property type="evidence" value="ECO:0007669"/>
    <property type="project" value="UniProtKB-EC"/>
</dbReference>
<evidence type="ECO:0000313" key="6">
    <source>
        <dbReference type="EMBL" id="KGQ37693.1"/>
    </source>
</evidence>
<dbReference type="InterPro" id="IPR050472">
    <property type="entry name" value="Anth_synth/Amidotransfase"/>
</dbReference>
<keyword evidence="3" id="KW-0456">Lyase</keyword>
<dbReference type="RefSeq" id="WP_039172640.1">
    <property type="nucleotide sequence ID" value="NZ_JPXX01000014.1"/>
</dbReference>
<organism evidence="6 7">
    <name type="scientific">Gallibacterium genomosp. 1</name>
    <dbReference type="NCBI Taxonomy" id="155515"/>
    <lineage>
        <taxon>Bacteria</taxon>
        <taxon>Pseudomonadati</taxon>
        <taxon>Pseudomonadota</taxon>
        <taxon>Gammaproteobacteria</taxon>
        <taxon>Pasteurellales</taxon>
        <taxon>Pasteurellaceae</taxon>
        <taxon>Gallibacterium</taxon>
    </lineage>
</organism>
<dbReference type="PANTHER" id="PTHR43418">
    <property type="entry name" value="MULTIFUNCTIONAL TRYPTOPHAN BIOSYNTHESIS PROTEIN-RELATED"/>
    <property type="match status" value="1"/>
</dbReference>
<evidence type="ECO:0000256" key="2">
    <source>
        <dbReference type="ARBA" id="ARBA00022962"/>
    </source>
</evidence>
<dbReference type="AlphaFoldDB" id="A0A0A2XZ84"/>
<dbReference type="GO" id="GO:0002047">
    <property type="term" value="P:phenazine biosynthetic process"/>
    <property type="evidence" value="ECO:0007669"/>
    <property type="project" value="TreeGrafter"/>
</dbReference>
<dbReference type="NCBIfam" id="TIGR00566">
    <property type="entry name" value="trpG_papA"/>
    <property type="match status" value="1"/>
</dbReference>
<gene>
    <name evidence="6" type="ORF">JP36_05210</name>
</gene>
<dbReference type="Gene3D" id="3.40.50.880">
    <property type="match status" value="1"/>
</dbReference>
<evidence type="ECO:0000256" key="1">
    <source>
        <dbReference type="ARBA" id="ARBA00012266"/>
    </source>
</evidence>
<dbReference type="GO" id="GO:0000162">
    <property type="term" value="P:L-tryptophan biosynthetic process"/>
    <property type="evidence" value="ECO:0007669"/>
    <property type="project" value="TreeGrafter"/>
</dbReference>
<dbReference type="PRINTS" id="PR00097">
    <property type="entry name" value="ANTSNTHASEII"/>
</dbReference>
<dbReference type="SUPFAM" id="SSF52317">
    <property type="entry name" value="Class I glutamine amidotransferase-like"/>
    <property type="match status" value="1"/>
</dbReference>
<dbReference type="EMBL" id="JPXX01000014">
    <property type="protein sequence ID" value="KGQ37693.1"/>
    <property type="molecule type" value="Genomic_DNA"/>
</dbReference>
<keyword evidence="2" id="KW-0315">Glutamine amidotransferase</keyword>
<dbReference type="Proteomes" id="UP000030539">
    <property type="component" value="Unassembled WGS sequence"/>
</dbReference>
<protein>
    <recommendedName>
        <fullName evidence="1">anthranilate synthase</fullName>
        <ecNumber evidence="1">4.1.3.27</ecNumber>
    </recommendedName>
</protein>
<dbReference type="InterPro" id="IPR006221">
    <property type="entry name" value="TrpG/PapA_dom"/>
</dbReference>
<dbReference type="CDD" id="cd01743">
    <property type="entry name" value="GATase1_Anthranilate_Synthase"/>
    <property type="match status" value="1"/>
</dbReference>
<name>A0A0A2XZ84_9PAST</name>
<dbReference type="GO" id="GO:0004048">
    <property type="term" value="F:anthranilate phosphoribosyltransferase activity"/>
    <property type="evidence" value="ECO:0007669"/>
    <property type="project" value="TreeGrafter"/>
</dbReference>
<evidence type="ECO:0000313" key="7">
    <source>
        <dbReference type="Proteomes" id="UP000030539"/>
    </source>
</evidence>
<evidence type="ECO:0000256" key="3">
    <source>
        <dbReference type="ARBA" id="ARBA00023239"/>
    </source>
</evidence>
<feature type="domain" description="Glutamine amidotransferase" evidence="5">
    <location>
        <begin position="6"/>
        <end position="186"/>
    </location>
</feature>
<dbReference type="eggNOG" id="COG0512">
    <property type="taxonomic scope" value="Bacteria"/>
</dbReference>
<dbReference type="Pfam" id="PF00117">
    <property type="entry name" value="GATase"/>
    <property type="match status" value="1"/>
</dbReference>
<comment type="catalytic activity">
    <reaction evidence="4">
        <text>chorismate + L-glutamine = anthranilate + pyruvate + L-glutamate + H(+)</text>
        <dbReference type="Rhea" id="RHEA:21732"/>
        <dbReference type="ChEBI" id="CHEBI:15361"/>
        <dbReference type="ChEBI" id="CHEBI:15378"/>
        <dbReference type="ChEBI" id="CHEBI:16567"/>
        <dbReference type="ChEBI" id="CHEBI:29748"/>
        <dbReference type="ChEBI" id="CHEBI:29985"/>
        <dbReference type="ChEBI" id="CHEBI:58359"/>
        <dbReference type="EC" id="4.1.3.27"/>
    </reaction>
</comment>
<evidence type="ECO:0000259" key="5">
    <source>
        <dbReference type="Pfam" id="PF00117"/>
    </source>
</evidence>
<dbReference type="STRING" id="155515.JP36_05210"/>
<accession>A0A0A2XZ84</accession>
<proteinExistence type="predicted"/>
<dbReference type="InterPro" id="IPR017926">
    <property type="entry name" value="GATASE"/>
</dbReference>
<dbReference type="FunFam" id="3.40.50.880:FF:000003">
    <property type="entry name" value="Anthranilate synthase component II"/>
    <property type="match status" value="1"/>
</dbReference>
<dbReference type="GO" id="GO:0005829">
    <property type="term" value="C:cytosol"/>
    <property type="evidence" value="ECO:0007669"/>
    <property type="project" value="TreeGrafter"/>
</dbReference>
<dbReference type="PANTHER" id="PTHR43418:SF2">
    <property type="entry name" value="BIFUNCTIONAL PROTEIN TRPGD"/>
    <property type="match status" value="1"/>
</dbReference>
<dbReference type="InterPro" id="IPR029062">
    <property type="entry name" value="Class_I_gatase-like"/>
</dbReference>
<dbReference type="PROSITE" id="PS51273">
    <property type="entry name" value="GATASE_TYPE_1"/>
    <property type="match status" value="1"/>
</dbReference>
<comment type="caution">
    <text evidence="6">The sequence shown here is derived from an EMBL/GenBank/DDBJ whole genome shotgun (WGS) entry which is preliminary data.</text>
</comment>
<dbReference type="PRINTS" id="PR00096">
    <property type="entry name" value="GATASE"/>
</dbReference>
<evidence type="ECO:0000256" key="4">
    <source>
        <dbReference type="ARBA" id="ARBA00047683"/>
    </source>
</evidence>
<dbReference type="PRINTS" id="PR00099">
    <property type="entry name" value="CPSGATASE"/>
</dbReference>
<dbReference type="EC" id="4.1.3.27" evidence="1"/>
<reference evidence="6 7" key="1">
    <citation type="submission" date="2014-08" db="EMBL/GenBank/DDBJ databases">
        <title>Chaperone-usher fimbriae in a diverse selection of Gallibacterium genomes.</title>
        <authorList>
            <person name="Kudirkiene E."/>
            <person name="Bager R.J."/>
            <person name="Johnson T.J."/>
            <person name="Bojesen A.M."/>
        </authorList>
    </citation>
    <scope>NUCLEOTIDE SEQUENCE [LARGE SCALE GENOMIC DNA]</scope>
    <source>
        <strain evidence="6 7">CCM5974</strain>
    </source>
</reference>
<sequence>MANILFLDNFDSFTYNLVDQFRVLGHNVTVYRNDCELDTLIKAATAQPDTILALSPGPGNPQQAGNMLPLINALKHQCPIIGICLGHQAIIEAFGGEIVHAGEVMHGKVSKITHDNQAMFAGLPNPLSVARYHSLMGSNLPSELIVNAEYNHIVMAVRHQSLPICGFQFHPESILTVQGGQLLKQTIDWLLAH</sequence>